<dbReference type="OrthoDB" id="9803238at2"/>
<accession>A0A1I5S7I9</accession>
<dbReference type="GO" id="GO:0004553">
    <property type="term" value="F:hydrolase activity, hydrolyzing O-glycosyl compounds"/>
    <property type="evidence" value="ECO:0007669"/>
    <property type="project" value="InterPro"/>
</dbReference>
<dbReference type="EMBL" id="FOWR01000020">
    <property type="protein sequence ID" value="SFP66692.1"/>
    <property type="molecule type" value="Genomic_DNA"/>
</dbReference>
<proteinExistence type="predicted"/>
<dbReference type="AlphaFoldDB" id="A0A1I5S7I9"/>
<dbReference type="Gene3D" id="3.40.50.2000">
    <property type="entry name" value="Glycogen Phosphorylase B"/>
    <property type="match status" value="2"/>
</dbReference>
<dbReference type="Proteomes" id="UP000182692">
    <property type="component" value="Unassembled WGS sequence"/>
</dbReference>
<protein>
    <submittedName>
        <fullName evidence="2">UDP-N-acetylglucosamine 2-epimerase (Hydrolysing)</fullName>
    </submittedName>
</protein>
<dbReference type="PANTHER" id="PTHR43174:SF3">
    <property type="entry name" value="UDP-N-ACETYLGLUCOSAMINE 2-EPIMERASE"/>
    <property type="match status" value="1"/>
</dbReference>
<evidence type="ECO:0000259" key="1">
    <source>
        <dbReference type="Pfam" id="PF02350"/>
    </source>
</evidence>
<dbReference type="PANTHER" id="PTHR43174">
    <property type="entry name" value="UDP-N-ACETYLGLUCOSAMINE 2-EPIMERASE"/>
    <property type="match status" value="1"/>
</dbReference>
<dbReference type="Pfam" id="PF02350">
    <property type="entry name" value="Epimerase_2"/>
    <property type="match status" value="1"/>
</dbReference>
<name>A0A1I5S7I9_9GAMM</name>
<dbReference type="STRING" id="1121869.SAMN03084138_02811"/>
<evidence type="ECO:0000313" key="2">
    <source>
        <dbReference type="EMBL" id="SFP66692.1"/>
    </source>
</evidence>
<sequence length="375" mass="41722">MKKIVFLTGTRADYGKLKSLITMVEDEPDFQAHIFVTGMHMLHKYGFTVQEVEKSGYKNIYKYINQHAADTMDVILAKTISGLSDYVKEVQPDMIVVHGDRVEAMAGAIVGSLNNILVSHIEGGEVSGTIDELIRHAVSKMAHLHYVSNDSAKKRLLQLGETERSINVIGSPDLDIMSSGSLPSLQEALDRYEIPFDDFGVLMYHPVTTELDTLADNIKCVVDAVIASNKNFVVIYPNNDHGTDVIINEYKRFDGVDNIKIFPSVRFECFLTLLKNAKIVIGNSSAGVREAPFYGIPSLDIGTRQKNRATATSIKNVQGHTDTILTGIEVEYGKVYDAFHEFGKGDSDKQFIASICSSKLWETKKQKLFVDFEVI</sequence>
<dbReference type="NCBIfam" id="TIGR03568">
    <property type="entry name" value="NeuC_NnaA"/>
    <property type="match status" value="1"/>
</dbReference>
<reference evidence="2 3" key="1">
    <citation type="submission" date="2016-10" db="EMBL/GenBank/DDBJ databases">
        <authorList>
            <person name="de Groot N.N."/>
        </authorList>
    </citation>
    <scope>NUCLEOTIDE SEQUENCE [LARGE SCALE GENOMIC DNA]</scope>
    <source>
        <strain evidence="2 3">DSM 15893</strain>
    </source>
</reference>
<dbReference type="RefSeq" id="WP_139218790.1">
    <property type="nucleotide sequence ID" value="NZ_FOWR01000020.1"/>
</dbReference>
<dbReference type="InterPro" id="IPR029767">
    <property type="entry name" value="WecB-like"/>
</dbReference>
<dbReference type="SUPFAM" id="SSF53756">
    <property type="entry name" value="UDP-Glycosyltransferase/glycogen phosphorylase"/>
    <property type="match status" value="1"/>
</dbReference>
<feature type="domain" description="UDP-N-acetylglucosamine 2-epimerase" evidence="1">
    <location>
        <begin position="24"/>
        <end position="355"/>
    </location>
</feature>
<evidence type="ECO:0000313" key="3">
    <source>
        <dbReference type="Proteomes" id="UP000182692"/>
    </source>
</evidence>
<dbReference type="GeneID" id="35870624"/>
<dbReference type="InterPro" id="IPR020004">
    <property type="entry name" value="UDP-GlcNAc_Epase"/>
</dbReference>
<dbReference type="InterPro" id="IPR003331">
    <property type="entry name" value="UDP_GlcNAc_Epimerase_2_dom"/>
</dbReference>
<organism evidence="2 3">
    <name type="scientific">Enterovibrio norvegicus DSM 15893</name>
    <dbReference type="NCBI Taxonomy" id="1121869"/>
    <lineage>
        <taxon>Bacteria</taxon>
        <taxon>Pseudomonadati</taxon>
        <taxon>Pseudomonadota</taxon>
        <taxon>Gammaproteobacteria</taxon>
        <taxon>Vibrionales</taxon>
        <taxon>Vibrionaceae</taxon>
        <taxon>Enterovibrio</taxon>
    </lineage>
</organism>
<gene>
    <name evidence="2" type="ORF">SAMN03084138_02811</name>
</gene>
<dbReference type="GO" id="GO:0006047">
    <property type="term" value="P:UDP-N-acetylglucosamine metabolic process"/>
    <property type="evidence" value="ECO:0007669"/>
    <property type="project" value="InterPro"/>
</dbReference>